<proteinExistence type="predicted"/>
<evidence type="ECO:0000313" key="2">
    <source>
        <dbReference type="Proteomes" id="UP000471751"/>
    </source>
</evidence>
<dbReference type="RefSeq" id="WP_163932091.1">
    <property type="nucleotide sequence ID" value="NZ_BMQU01000019.1"/>
</dbReference>
<sequence>MRIPSLLSIGLLVCIEAQALQTVDLDPSHLKQLGTGLANSAGNSQWQQLWQRSRQAGHLGSPETQEAFTVTMREIPPLVRATLTSADSAQGLKKTQALYRRDFAPQVVGARGDTPLTAICLWVDWRSFPDNALPRQTALMAQVNLLITHPCD</sequence>
<protein>
    <submittedName>
        <fullName evidence="1">Uncharacterized protein</fullName>
    </submittedName>
</protein>
<gene>
    <name evidence="1" type="ORF">G3O07_02340</name>
</gene>
<name>A0A6I5RM81_9PSED</name>
<accession>A0A6I5RM81</accession>
<dbReference type="AlphaFoldDB" id="A0A6I5RM81"/>
<evidence type="ECO:0000313" key="1">
    <source>
        <dbReference type="EMBL" id="NES08829.1"/>
    </source>
</evidence>
<organism evidence="1 2">
    <name type="scientific">Pseudomonas laurentiana</name>
    <dbReference type="NCBI Taxonomy" id="2364649"/>
    <lineage>
        <taxon>Bacteria</taxon>
        <taxon>Pseudomonadati</taxon>
        <taxon>Pseudomonadota</taxon>
        <taxon>Gammaproteobacteria</taxon>
        <taxon>Pseudomonadales</taxon>
        <taxon>Pseudomonadaceae</taxon>
        <taxon>Pseudomonas</taxon>
    </lineage>
</organism>
<reference evidence="1 2" key="1">
    <citation type="submission" date="2020-02" db="EMBL/GenBank/DDBJ databases">
        <title>Broccoli isolated Pseudomonas sp.</title>
        <authorList>
            <person name="Fujikawa T."/>
            <person name="Sawada H."/>
        </authorList>
    </citation>
    <scope>NUCLEOTIDE SEQUENCE [LARGE SCALE GENOMIC DNA]</scope>
    <source>
        <strain evidence="1 2">JCM 32154</strain>
    </source>
</reference>
<dbReference type="Proteomes" id="UP000471751">
    <property type="component" value="Unassembled WGS sequence"/>
</dbReference>
<comment type="caution">
    <text evidence="1">The sequence shown here is derived from an EMBL/GenBank/DDBJ whole genome shotgun (WGS) entry which is preliminary data.</text>
</comment>
<keyword evidence="2" id="KW-1185">Reference proteome</keyword>
<dbReference type="EMBL" id="JAAHBT010000019">
    <property type="protein sequence ID" value="NES08829.1"/>
    <property type="molecule type" value="Genomic_DNA"/>
</dbReference>